<evidence type="ECO:0000313" key="3">
    <source>
        <dbReference type="Proteomes" id="UP000515758"/>
    </source>
</evidence>
<dbReference type="SUPFAM" id="SSF52540">
    <property type="entry name" value="P-loop containing nucleoside triphosphate hydrolases"/>
    <property type="match status" value="1"/>
</dbReference>
<dbReference type="RefSeq" id="WP_182917816.1">
    <property type="nucleotide sequence ID" value="NZ_AP021936.1"/>
</dbReference>
<dbReference type="EMBL" id="AP021936">
    <property type="protein sequence ID" value="BBQ47738.1"/>
    <property type="molecule type" value="Genomic_DNA"/>
</dbReference>
<keyword evidence="2" id="KW-0067">ATP-binding</keyword>
<reference evidence="2 3" key="1">
    <citation type="submission" date="2019-12" db="EMBL/GenBank/DDBJ databases">
        <title>complete genome sequences of Acinetobacter pittii str. WP2-W18-ESBL-11 isolated from wastewater treatment plant effluent.</title>
        <authorList>
            <person name="Sekizuka T."/>
            <person name="Itokawa K."/>
            <person name="Yatsu K."/>
            <person name="Inamine Y."/>
            <person name="Kuroda M."/>
        </authorList>
    </citation>
    <scope>NUCLEOTIDE SEQUENCE [LARGE SCALE GENOMIC DNA]</scope>
    <source>
        <strain evidence="2 3">WP2-W18-ESBL-11</strain>
    </source>
</reference>
<dbReference type="InterPro" id="IPR027417">
    <property type="entry name" value="P-loop_NTPase"/>
</dbReference>
<dbReference type="InterPro" id="IPR003959">
    <property type="entry name" value="ATPase_AAA_core"/>
</dbReference>
<proteinExistence type="predicted"/>
<organism evidence="2 3">
    <name type="scientific">Acinetobacter pittii</name>
    <name type="common">Acinetobacter genomosp. 3</name>
    <dbReference type="NCBI Taxonomy" id="48296"/>
    <lineage>
        <taxon>Bacteria</taxon>
        <taxon>Pseudomonadati</taxon>
        <taxon>Pseudomonadota</taxon>
        <taxon>Gammaproteobacteria</taxon>
        <taxon>Moraxellales</taxon>
        <taxon>Moraxellaceae</taxon>
        <taxon>Acinetobacter</taxon>
        <taxon>Acinetobacter calcoaceticus/baumannii complex</taxon>
    </lineage>
</organism>
<protein>
    <submittedName>
        <fullName evidence="2">ATP-binding protein</fullName>
    </submittedName>
</protein>
<dbReference type="PANTHER" id="PTHR43581">
    <property type="entry name" value="ATP/GTP PHOSPHATASE"/>
    <property type="match status" value="1"/>
</dbReference>
<dbReference type="InterPro" id="IPR051396">
    <property type="entry name" value="Bact_Antivir_Def_Nuclease"/>
</dbReference>
<dbReference type="AlphaFoldDB" id="A0A6S4UH23"/>
<dbReference type="Gene3D" id="3.40.50.300">
    <property type="entry name" value="P-loop containing nucleotide triphosphate hydrolases"/>
    <property type="match status" value="1"/>
</dbReference>
<dbReference type="GO" id="GO:0016887">
    <property type="term" value="F:ATP hydrolysis activity"/>
    <property type="evidence" value="ECO:0007669"/>
    <property type="project" value="InterPro"/>
</dbReference>
<accession>A0A6S4UH23</accession>
<dbReference type="Pfam" id="PF13304">
    <property type="entry name" value="AAA_21"/>
    <property type="match status" value="1"/>
</dbReference>
<keyword evidence="2" id="KW-0547">Nucleotide-binding</keyword>
<evidence type="ECO:0000313" key="2">
    <source>
        <dbReference type="EMBL" id="BBQ47738.1"/>
    </source>
</evidence>
<gene>
    <name evidence="2" type="ORF">WP2W18E11_07360</name>
</gene>
<dbReference type="PANTHER" id="PTHR43581:SF4">
    <property type="entry name" value="ATP_GTP PHOSPHATASE"/>
    <property type="match status" value="1"/>
</dbReference>
<feature type="domain" description="ATPase AAA-type core" evidence="1">
    <location>
        <begin position="28"/>
        <end position="310"/>
    </location>
</feature>
<dbReference type="Proteomes" id="UP000515758">
    <property type="component" value="Chromosome"/>
</dbReference>
<sequence length="411" mass="47915">MPFITQFTFDKREINILPHENFNDVNVFTIIIGKNSVGKSRLLGSIIDYTLKKESSSSKKIIAISNTSYNKFPNYKDNTSNYIKLLSVPHNGPIGYLFRQEQEDRNFEEFKKYIITNEVNKKIKPNTYLDVRRLIPKLLLKIKENSNFTYQNLAKVLIFLNLDNSLIIRLVVRKSIFFKIQEIENIDILKKLEEINSLEIPLEDLSSLDPVIIDLILMGLIDIFRIYLYDKKSKQKINYRELSSGQLAILTMGLALISELENDSIICIDEPEVNLHPQWQEEIINLIESISENYKNCQFLIATHSPQIVSNLTYSNSYVLDLNSNELKHTEELKNRSADFQLTEVFSSPGNNNEYLLRKLLIILSKINSNQILNEDENHTKELVKKLYFEDKFHEKDKVKTLVELLLDLED</sequence>
<name>A0A6S4UH23_ACIPI</name>
<dbReference type="GO" id="GO:0005524">
    <property type="term" value="F:ATP binding"/>
    <property type="evidence" value="ECO:0007669"/>
    <property type="project" value="UniProtKB-KW"/>
</dbReference>
<evidence type="ECO:0000259" key="1">
    <source>
        <dbReference type="Pfam" id="PF13304"/>
    </source>
</evidence>